<dbReference type="STRING" id="230819.A0A5C3LBV7"/>
<organism evidence="5 6">
    <name type="scientific">Coprinopsis marcescibilis</name>
    <name type="common">Agaric fungus</name>
    <name type="synonym">Psathyrella marcescibilis</name>
    <dbReference type="NCBI Taxonomy" id="230819"/>
    <lineage>
        <taxon>Eukaryota</taxon>
        <taxon>Fungi</taxon>
        <taxon>Dikarya</taxon>
        <taxon>Basidiomycota</taxon>
        <taxon>Agaricomycotina</taxon>
        <taxon>Agaricomycetes</taxon>
        <taxon>Agaricomycetidae</taxon>
        <taxon>Agaricales</taxon>
        <taxon>Agaricineae</taxon>
        <taxon>Psathyrellaceae</taxon>
        <taxon>Coprinopsis</taxon>
    </lineage>
</organism>
<sequence>MKTSFATLCSALLFTFVSAQTASYDVVYDNRGGSLGSVACSDGPNGLLTRGFTTFGSLPQFPRIGGVPAVTGWNSPACGTCWELAYTPANGARRTINIVAVDVGRGGYNIAQGALNELTSGQAVQLGRVNVAARQVPASACGLW</sequence>
<dbReference type="EMBL" id="ML210182">
    <property type="protein sequence ID" value="TFK25798.1"/>
    <property type="molecule type" value="Genomic_DNA"/>
</dbReference>
<dbReference type="SUPFAM" id="SSF50685">
    <property type="entry name" value="Barwin-like endoglucanases"/>
    <property type="match status" value="1"/>
</dbReference>
<name>A0A5C3LBV7_COPMA</name>
<proteinExistence type="inferred from homology"/>
<accession>A0A5C3LBV7</accession>
<reference evidence="5 6" key="1">
    <citation type="journal article" date="2019" name="Nat. Ecol. Evol.">
        <title>Megaphylogeny resolves global patterns of mushroom evolution.</title>
        <authorList>
            <person name="Varga T."/>
            <person name="Krizsan K."/>
            <person name="Foldi C."/>
            <person name="Dima B."/>
            <person name="Sanchez-Garcia M."/>
            <person name="Sanchez-Ramirez S."/>
            <person name="Szollosi G.J."/>
            <person name="Szarkandi J.G."/>
            <person name="Papp V."/>
            <person name="Albert L."/>
            <person name="Andreopoulos W."/>
            <person name="Angelini C."/>
            <person name="Antonin V."/>
            <person name="Barry K.W."/>
            <person name="Bougher N.L."/>
            <person name="Buchanan P."/>
            <person name="Buyck B."/>
            <person name="Bense V."/>
            <person name="Catcheside P."/>
            <person name="Chovatia M."/>
            <person name="Cooper J."/>
            <person name="Damon W."/>
            <person name="Desjardin D."/>
            <person name="Finy P."/>
            <person name="Geml J."/>
            <person name="Haridas S."/>
            <person name="Hughes K."/>
            <person name="Justo A."/>
            <person name="Karasinski D."/>
            <person name="Kautmanova I."/>
            <person name="Kiss B."/>
            <person name="Kocsube S."/>
            <person name="Kotiranta H."/>
            <person name="LaButti K.M."/>
            <person name="Lechner B.E."/>
            <person name="Liimatainen K."/>
            <person name="Lipzen A."/>
            <person name="Lukacs Z."/>
            <person name="Mihaltcheva S."/>
            <person name="Morgado L.N."/>
            <person name="Niskanen T."/>
            <person name="Noordeloos M.E."/>
            <person name="Ohm R.A."/>
            <person name="Ortiz-Santana B."/>
            <person name="Ovrebo C."/>
            <person name="Racz N."/>
            <person name="Riley R."/>
            <person name="Savchenko A."/>
            <person name="Shiryaev A."/>
            <person name="Soop K."/>
            <person name="Spirin V."/>
            <person name="Szebenyi C."/>
            <person name="Tomsovsky M."/>
            <person name="Tulloss R.E."/>
            <person name="Uehling J."/>
            <person name="Grigoriev I.V."/>
            <person name="Vagvolgyi C."/>
            <person name="Papp T."/>
            <person name="Martin F.M."/>
            <person name="Miettinen O."/>
            <person name="Hibbett D.S."/>
            <person name="Nagy L.G."/>
        </authorList>
    </citation>
    <scope>NUCLEOTIDE SEQUENCE [LARGE SCALE GENOMIC DNA]</scope>
    <source>
        <strain evidence="5 6">CBS 121175</strain>
    </source>
</reference>
<dbReference type="InterPro" id="IPR036908">
    <property type="entry name" value="RlpA-like_sf"/>
</dbReference>
<evidence type="ECO:0000256" key="4">
    <source>
        <dbReference type="SAM" id="SignalP"/>
    </source>
</evidence>
<evidence type="ECO:0000256" key="2">
    <source>
        <dbReference type="ARBA" id="ARBA00010421"/>
    </source>
</evidence>
<protein>
    <submittedName>
        <fullName evidence="5">Snodprot1</fullName>
    </submittedName>
</protein>
<dbReference type="InterPro" id="IPR010829">
    <property type="entry name" value="Cerato-platanin"/>
</dbReference>
<keyword evidence="4" id="KW-0732">Signal</keyword>
<evidence type="ECO:0000256" key="1">
    <source>
        <dbReference type="ARBA" id="ARBA00004613"/>
    </source>
</evidence>
<comment type="subcellular location">
    <subcellularLocation>
        <location evidence="1">Secreted</location>
    </subcellularLocation>
</comment>
<evidence type="ECO:0000313" key="6">
    <source>
        <dbReference type="Proteomes" id="UP000307440"/>
    </source>
</evidence>
<gene>
    <name evidence="5" type="ORF">FA15DRAFT_668126</name>
</gene>
<dbReference type="Gene3D" id="2.40.40.10">
    <property type="entry name" value="RlpA-like domain"/>
    <property type="match status" value="1"/>
</dbReference>
<evidence type="ECO:0000256" key="3">
    <source>
        <dbReference type="ARBA" id="ARBA00022525"/>
    </source>
</evidence>
<dbReference type="Proteomes" id="UP000307440">
    <property type="component" value="Unassembled WGS sequence"/>
</dbReference>
<dbReference type="AlphaFoldDB" id="A0A5C3LBV7"/>
<evidence type="ECO:0000313" key="5">
    <source>
        <dbReference type="EMBL" id="TFK25798.1"/>
    </source>
</evidence>
<keyword evidence="6" id="KW-1185">Reference proteome</keyword>
<dbReference type="CDD" id="cd22778">
    <property type="entry name" value="DPBB_CEPL-like"/>
    <property type="match status" value="1"/>
</dbReference>
<comment type="similarity">
    <text evidence="2">Belongs to the cerato-platanin family.</text>
</comment>
<feature type="chain" id="PRO_5022999432" evidence="4">
    <location>
        <begin position="20"/>
        <end position="144"/>
    </location>
</feature>
<dbReference type="OrthoDB" id="4898945at2759"/>
<dbReference type="Pfam" id="PF07249">
    <property type="entry name" value="Cerato-platanin"/>
    <property type="match status" value="1"/>
</dbReference>
<dbReference type="GO" id="GO:0005576">
    <property type="term" value="C:extracellular region"/>
    <property type="evidence" value="ECO:0007669"/>
    <property type="project" value="UniProtKB-SubCell"/>
</dbReference>
<keyword evidence="3" id="KW-0964">Secreted</keyword>
<feature type="signal peptide" evidence="4">
    <location>
        <begin position="1"/>
        <end position="19"/>
    </location>
</feature>